<gene>
    <name evidence="2" type="ORF">KTS37_13240</name>
</gene>
<feature type="domain" description="Halobacterial output" evidence="1">
    <location>
        <begin position="17"/>
        <end position="86"/>
    </location>
</feature>
<keyword evidence="3" id="KW-1185">Reference proteome</keyword>
<reference evidence="2" key="1">
    <citation type="submission" date="2021-06" db="EMBL/GenBank/DDBJ databases">
        <title>New haloarchaea isolates fom saline soil.</title>
        <authorList>
            <person name="Duran-Viseras A."/>
            <person name="Sanchez-Porro C.S."/>
            <person name="Ventosa A."/>
        </authorList>
    </citation>
    <scope>NUCLEOTIDE SEQUENCE</scope>
    <source>
        <strain evidence="2">JCM 18369</strain>
    </source>
</reference>
<dbReference type="AlphaFoldDB" id="A0AA41G9R0"/>
<evidence type="ECO:0000313" key="2">
    <source>
        <dbReference type="EMBL" id="MBV0902752.1"/>
    </source>
</evidence>
<evidence type="ECO:0000259" key="1">
    <source>
        <dbReference type="Pfam" id="PF18545"/>
    </source>
</evidence>
<dbReference type="Proteomes" id="UP001166304">
    <property type="component" value="Unassembled WGS sequence"/>
</dbReference>
<protein>
    <recommendedName>
        <fullName evidence="1">Halobacterial output domain-containing protein</fullName>
    </recommendedName>
</protein>
<evidence type="ECO:0000313" key="3">
    <source>
        <dbReference type="Proteomes" id="UP001166304"/>
    </source>
</evidence>
<organism evidence="2 3">
    <name type="scientific">Haloarcula salina</name>
    <dbReference type="NCBI Taxonomy" id="1429914"/>
    <lineage>
        <taxon>Archaea</taxon>
        <taxon>Methanobacteriati</taxon>
        <taxon>Methanobacteriota</taxon>
        <taxon>Stenosarchaea group</taxon>
        <taxon>Halobacteria</taxon>
        <taxon>Halobacteriales</taxon>
        <taxon>Haloarculaceae</taxon>
        <taxon>Haloarcula</taxon>
    </lineage>
</organism>
<dbReference type="RefSeq" id="WP_162414329.1">
    <property type="nucleotide sequence ID" value="NZ_JAHQXE010000004.1"/>
</dbReference>
<proteinExistence type="predicted"/>
<name>A0AA41G9R0_9EURY</name>
<dbReference type="InterPro" id="IPR040624">
    <property type="entry name" value="HalOD1"/>
</dbReference>
<dbReference type="Pfam" id="PF18545">
    <property type="entry name" value="HalOD1"/>
    <property type="match status" value="1"/>
</dbReference>
<accession>A0AA41G9R0</accession>
<dbReference type="EMBL" id="JAHQXE010000004">
    <property type="protein sequence ID" value="MBV0902752.1"/>
    <property type="molecule type" value="Genomic_DNA"/>
</dbReference>
<sequence>MSLEWNETQTVFWAEQHESPSEAIVSTIAAQQHVAETDLPPLYEQVDPEALDKIVASYTGSSIQISFTYSGYHVHIQNSDRIEISPN</sequence>
<comment type="caution">
    <text evidence="2">The sequence shown here is derived from an EMBL/GenBank/DDBJ whole genome shotgun (WGS) entry which is preliminary data.</text>
</comment>